<dbReference type="Proteomes" id="UP000829291">
    <property type="component" value="Chromosome 6"/>
</dbReference>
<dbReference type="KEGG" id="nlo:107221123"/>
<dbReference type="InterPro" id="IPR004119">
    <property type="entry name" value="EcKL"/>
</dbReference>
<dbReference type="PANTHER" id="PTHR11012">
    <property type="entry name" value="PROTEIN KINASE-LIKE DOMAIN-CONTAINING"/>
    <property type="match status" value="1"/>
</dbReference>
<gene>
    <name evidence="3" type="primary">LOC107221123</name>
</gene>
<name>A0A6J0BLF5_NEOLC</name>
<accession>A0A6J0BLF5</accession>
<dbReference type="SUPFAM" id="SSF56112">
    <property type="entry name" value="Protein kinase-like (PK-like)"/>
    <property type="match status" value="1"/>
</dbReference>
<evidence type="ECO:0000313" key="3">
    <source>
        <dbReference type="RefSeq" id="XP_015515501.1"/>
    </source>
</evidence>
<sequence>MGVERVQTHQESEQDNDEWIAAKEIVRNSAERLRKVIKSLFERDYGENVMVDDFEAKMLTPPGSNYGSVLLAVKVTVRRNKFATPKVVNVVAKMLPSEFFQDVFNSAVTFPKEVAAYEEILPAYQMLQLENGIPKSKVFNHFPRFFGARIPDDLKTKAADDDAVILLENLVAAGYKCGNRWKGLDRAQSEMTVRTLATFHGLGIALRKKKPEVFAKFVKKAVTFSHPWTSIVRAAKNCKNMVMENERLNPFYARIANALDTGVNTINTPPTNQFGTICHTDFSINNMLFRNDSEGNVEAVKFIDFQTYSHLSPVRDLLYFLIASTAENVLICHFDHLVNMYHDRLVRTLEELNCDVGNFGRSHFLAECKEWVGAEALHCCLMVKIILLPEAEAAIEGNGPEIQSVDYFDNLDFEAYRQRLTIMFQSFLERDWI</sequence>
<protein>
    <submittedName>
        <fullName evidence="3">Uncharacterized protein LOC107221123</fullName>
    </submittedName>
</protein>
<dbReference type="Pfam" id="PF02958">
    <property type="entry name" value="EcKL"/>
    <property type="match status" value="1"/>
</dbReference>
<dbReference type="InterPro" id="IPR015897">
    <property type="entry name" value="CHK_kinase-like"/>
</dbReference>
<organism evidence="3">
    <name type="scientific">Neodiprion lecontei</name>
    <name type="common">Redheaded pine sawfly</name>
    <dbReference type="NCBI Taxonomy" id="441921"/>
    <lineage>
        <taxon>Eukaryota</taxon>
        <taxon>Metazoa</taxon>
        <taxon>Ecdysozoa</taxon>
        <taxon>Arthropoda</taxon>
        <taxon>Hexapoda</taxon>
        <taxon>Insecta</taxon>
        <taxon>Pterygota</taxon>
        <taxon>Neoptera</taxon>
        <taxon>Endopterygota</taxon>
        <taxon>Hymenoptera</taxon>
        <taxon>Tenthredinoidea</taxon>
        <taxon>Diprionidae</taxon>
        <taxon>Diprioninae</taxon>
        <taxon>Neodiprion</taxon>
    </lineage>
</organism>
<dbReference type="Gene3D" id="3.90.1200.10">
    <property type="match status" value="1"/>
</dbReference>
<dbReference type="AlphaFoldDB" id="A0A6J0BLF5"/>
<reference evidence="3" key="1">
    <citation type="submission" date="2025-08" db="UniProtKB">
        <authorList>
            <consortium name="RefSeq"/>
        </authorList>
    </citation>
    <scope>IDENTIFICATION</scope>
    <source>
        <tissue evidence="3">Thorax and Abdomen</tissue>
    </source>
</reference>
<feature type="domain" description="CHK kinase-like" evidence="1">
    <location>
        <begin position="165"/>
        <end position="351"/>
    </location>
</feature>
<dbReference type="InterPro" id="IPR011009">
    <property type="entry name" value="Kinase-like_dom_sf"/>
</dbReference>
<dbReference type="GeneID" id="107221123"/>
<dbReference type="RefSeq" id="XP_015515501.1">
    <property type="nucleotide sequence ID" value="XM_015660015.2"/>
</dbReference>
<dbReference type="OrthoDB" id="191037at2759"/>
<evidence type="ECO:0000313" key="2">
    <source>
        <dbReference type="Proteomes" id="UP000829291"/>
    </source>
</evidence>
<dbReference type="SMART" id="SM00587">
    <property type="entry name" value="CHK"/>
    <property type="match status" value="1"/>
</dbReference>
<dbReference type="PANTHER" id="PTHR11012:SF55">
    <property type="entry name" value="BHLH DOMAIN-CONTAINING PROTEIN"/>
    <property type="match status" value="1"/>
</dbReference>
<proteinExistence type="predicted"/>
<dbReference type="InParanoid" id="A0A6J0BLF5"/>
<keyword evidence="2" id="KW-1185">Reference proteome</keyword>
<evidence type="ECO:0000259" key="1">
    <source>
        <dbReference type="SMART" id="SM00587"/>
    </source>
</evidence>